<dbReference type="Pfam" id="PF20085">
    <property type="entry name" value="TGL"/>
    <property type="match status" value="1"/>
</dbReference>
<dbReference type="GO" id="GO:0003810">
    <property type="term" value="F:protein-glutamine gamma-glutamyltransferase activity"/>
    <property type="evidence" value="ECO:0007669"/>
    <property type="project" value="InterPro"/>
</dbReference>
<name>A0A7Y9LNE3_9BURK</name>
<evidence type="ECO:0000313" key="4">
    <source>
        <dbReference type="Proteomes" id="UP000542125"/>
    </source>
</evidence>
<protein>
    <submittedName>
        <fullName evidence="3">Uncharacterized protein</fullName>
    </submittedName>
</protein>
<keyword evidence="4" id="KW-1185">Reference proteome</keyword>
<dbReference type="Proteomes" id="UP000542125">
    <property type="component" value="Unassembled WGS sequence"/>
</dbReference>
<dbReference type="RefSeq" id="WP_179590385.1">
    <property type="nucleotide sequence ID" value="NZ_JACBYR010000003.1"/>
</dbReference>
<dbReference type="AlphaFoldDB" id="A0A7Y9LNE3"/>
<organism evidence="3 4">
    <name type="scientific">Pigmentiphaga litoralis</name>
    <dbReference type="NCBI Taxonomy" id="516702"/>
    <lineage>
        <taxon>Bacteria</taxon>
        <taxon>Pseudomonadati</taxon>
        <taxon>Pseudomonadota</taxon>
        <taxon>Betaproteobacteria</taxon>
        <taxon>Burkholderiales</taxon>
        <taxon>Alcaligenaceae</taxon>
        <taxon>Pigmentiphaga</taxon>
    </lineage>
</organism>
<proteinExistence type="predicted"/>
<keyword evidence="1" id="KW-0808">Transferase</keyword>
<keyword evidence="2" id="KW-0749">Sporulation</keyword>
<evidence type="ECO:0000256" key="1">
    <source>
        <dbReference type="ARBA" id="ARBA00022679"/>
    </source>
</evidence>
<sequence length="382" mass="43439">MTDIKGGSVQVDGGILVLAATGDARAAAERDVMDWLRLHGLEEVADLRSETEGDQAGLRLTLRPDLFEAWTPGYDTTRLHDELGLDTVARPQDLETEVVVAMLASPIAFVFPHVPELLSSIRIRRYIVEAARQAVLAFDTVDAERPMDWWDYSDERGFTVKPGKPLRDALQKATQPDHGERKWSFSCYRATEYVTLMGLARELAICNPALADDLQRQWETRAIVSGEFHEVFLREYGSMDAPLPLKFYVPGDRLWFRNPDPHSSDVEGYEGSWIFYLGNGLFNNFWTPTKVFSLQRKCLEIYHWRDATYRKPDGSLAVNDDIVDERVRATLADPQAVERIYSMMLKLREPQGVYQDGGCIDATRECLRWVHPDVSEITLPGR</sequence>
<evidence type="ECO:0000313" key="3">
    <source>
        <dbReference type="EMBL" id="NYE85889.1"/>
    </source>
</evidence>
<reference evidence="3 4" key="1">
    <citation type="submission" date="2020-07" db="EMBL/GenBank/DDBJ databases">
        <title>Genomic Encyclopedia of Type Strains, Phase IV (KMG-V): Genome sequencing to study the core and pangenomes of soil and plant-associated prokaryotes.</title>
        <authorList>
            <person name="Whitman W."/>
        </authorList>
    </citation>
    <scope>NUCLEOTIDE SEQUENCE [LARGE SCALE GENOMIC DNA]</scope>
    <source>
        <strain evidence="3 4">SAS40</strain>
    </source>
</reference>
<dbReference type="InterPro" id="IPR020916">
    <property type="entry name" value="Gln_gamma-glutamylTfrase_bac"/>
</dbReference>
<dbReference type="EMBL" id="JACBYR010000003">
    <property type="protein sequence ID" value="NYE85889.1"/>
    <property type="molecule type" value="Genomic_DNA"/>
</dbReference>
<accession>A0A7Y9LNE3</accession>
<dbReference type="GO" id="GO:0030435">
    <property type="term" value="P:sporulation resulting in formation of a cellular spore"/>
    <property type="evidence" value="ECO:0007669"/>
    <property type="project" value="UniProtKB-KW"/>
</dbReference>
<comment type="caution">
    <text evidence="3">The sequence shown here is derived from an EMBL/GenBank/DDBJ whole genome shotgun (WGS) entry which is preliminary data.</text>
</comment>
<gene>
    <name evidence="3" type="ORF">FHW18_005208</name>
</gene>
<evidence type="ECO:0000256" key="2">
    <source>
        <dbReference type="ARBA" id="ARBA00022969"/>
    </source>
</evidence>